<feature type="domain" description="V-ATPase proteolipid subunit C-like" evidence="15">
    <location>
        <begin position="47"/>
        <end position="109"/>
    </location>
</feature>
<dbReference type="InterPro" id="IPR038662">
    <property type="entry name" value="ATP_synth_F0_csu_sf"/>
</dbReference>
<evidence type="ECO:0000259" key="15">
    <source>
        <dbReference type="Pfam" id="PF00137"/>
    </source>
</evidence>
<evidence type="ECO:0000256" key="2">
    <source>
        <dbReference type="ARBA" id="ARBA00006704"/>
    </source>
</evidence>
<comment type="similarity">
    <text evidence="2">Belongs to the ATPase C chain family.</text>
</comment>
<name>A0A3E2BQK7_9BACT</name>
<evidence type="ECO:0000313" key="16">
    <source>
        <dbReference type="EMBL" id="RFT16927.1"/>
    </source>
</evidence>
<dbReference type="AlphaFoldDB" id="A0A3E2BQK7"/>
<dbReference type="SUPFAM" id="SSF81333">
    <property type="entry name" value="F1F0 ATP synthase subunit C"/>
    <property type="match status" value="1"/>
</dbReference>
<comment type="caution">
    <text evidence="16">The sequence shown here is derived from an EMBL/GenBank/DDBJ whole genome shotgun (WGS) entry which is preliminary data.</text>
</comment>
<dbReference type="GO" id="GO:0015078">
    <property type="term" value="F:proton transmembrane transporter activity"/>
    <property type="evidence" value="ECO:0007669"/>
    <property type="project" value="InterPro"/>
</dbReference>
<dbReference type="InterPro" id="IPR000454">
    <property type="entry name" value="ATP_synth_F0_csu"/>
</dbReference>
<accession>A0A3E2BQK7</accession>
<protein>
    <recommendedName>
        <fullName evidence="11">ATP synthase F(0) sector subunit c</fullName>
    </recommendedName>
    <alternativeName>
        <fullName evidence="12">F-type ATPase subunit c</fullName>
    </alternativeName>
</protein>
<evidence type="ECO:0000256" key="11">
    <source>
        <dbReference type="ARBA" id="ARBA00032200"/>
    </source>
</evidence>
<feature type="transmembrane region" description="Helical" evidence="13">
    <location>
        <begin position="40"/>
        <end position="62"/>
    </location>
</feature>
<reference evidence="16 17" key="1">
    <citation type="submission" date="2018-08" db="EMBL/GenBank/DDBJ databases">
        <title>Genome analysis of the thermophilic bacterium of the candidate phylum Aminicenantes from deep subsurface aquifer revealed its physiology and ecological role.</title>
        <authorList>
            <person name="Kadnikov V.V."/>
            <person name="Mardanov A.V."/>
            <person name="Beletsky A.V."/>
            <person name="Karnachuk O.V."/>
            <person name="Ravin N.V."/>
        </authorList>
    </citation>
    <scope>NUCLEOTIDE SEQUENCE [LARGE SCALE GENOMIC DNA]</scope>
    <source>
        <strain evidence="16">BY38</strain>
    </source>
</reference>
<feature type="transmembrane region" description="Helical" evidence="13">
    <location>
        <begin position="83"/>
        <end position="112"/>
    </location>
</feature>
<evidence type="ECO:0000256" key="1">
    <source>
        <dbReference type="ARBA" id="ARBA00004141"/>
    </source>
</evidence>
<evidence type="ECO:0000256" key="9">
    <source>
        <dbReference type="ARBA" id="ARBA00023121"/>
    </source>
</evidence>
<dbReference type="Proteomes" id="UP000257323">
    <property type="component" value="Unassembled WGS sequence"/>
</dbReference>
<keyword evidence="8" id="KW-0406">Ion transport</keyword>
<evidence type="ECO:0000256" key="6">
    <source>
        <dbReference type="ARBA" id="ARBA00022781"/>
    </source>
</evidence>
<keyword evidence="10 13" id="KW-0472">Membrane</keyword>
<dbReference type="InterPro" id="IPR020537">
    <property type="entry name" value="ATP_synth_F0_csu_DDCD_BS"/>
</dbReference>
<evidence type="ECO:0000256" key="12">
    <source>
        <dbReference type="ARBA" id="ARBA00032887"/>
    </source>
</evidence>
<evidence type="ECO:0000256" key="5">
    <source>
        <dbReference type="ARBA" id="ARBA00022692"/>
    </source>
</evidence>
<dbReference type="Pfam" id="PF00137">
    <property type="entry name" value="ATP-synt_C"/>
    <property type="match status" value="1"/>
</dbReference>
<evidence type="ECO:0000313" key="17">
    <source>
        <dbReference type="Proteomes" id="UP000257323"/>
    </source>
</evidence>
<evidence type="ECO:0000256" key="3">
    <source>
        <dbReference type="ARBA" id="ARBA00022448"/>
    </source>
</evidence>
<dbReference type="Gene3D" id="1.20.20.10">
    <property type="entry name" value="F1F0 ATP synthase subunit C"/>
    <property type="match status" value="1"/>
</dbReference>
<keyword evidence="3" id="KW-0813">Transport</keyword>
<dbReference type="CDD" id="cd18121">
    <property type="entry name" value="ATP-synt_Fo_c"/>
    <property type="match status" value="1"/>
</dbReference>
<comment type="subcellular location">
    <subcellularLocation>
        <location evidence="1">Membrane</location>
        <topology evidence="1">Multi-pass membrane protein</topology>
    </subcellularLocation>
</comment>
<evidence type="ECO:0000256" key="8">
    <source>
        <dbReference type="ARBA" id="ARBA00023065"/>
    </source>
</evidence>
<dbReference type="EMBL" id="QUAH01000001">
    <property type="protein sequence ID" value="RFT16927.1"/>
    <property type="molecule type" value="Genomic_DNA"/>
</dbReference>
<dbReference type="GO" id="GO:0015986">
    <property type="term" value="P:proton motive force-driven ATP synthesis"/>
    <property type="evidence" value="ECO:0007669"/>
    <property type="project" value="InterPro"/>
</dbReference>
<evidence type="ECO:0000256" key="10">
    <source>
        <dbReference type="ARBA" id="ARBA00023136"/>
    </source>
</evidence>
<keyword evidence="14" id="KW-0732">Signal</keyword>
<dbReference type="GO" id="GO:0033177">
    <property type="term" value="C:proton-transporting two-sector ATPase complex, proton-transporting domain"/>
    <property type="evidence" value="ECO:0007669"/>
    <property type="project" value="InterPro"/>
</dbReference>
<evidence type="ECO:0000256" key="4">
    <source>
        <dbReference type="ARBA" id="ARBA00022547"/>
    </source>
</evidence>
<keyword evidence="4" id="KW-0138">CF(0)</keyword>
<dbReference type="GO" id="GO:0045259">
    <property type="term" value="C:proton-transporting ATP synthase complex"/>
    <property type="evidence" value="ECO:0007669"/>
    <property type="project" value="UniProtKB-KW"/>
</dbReference>
<sequence>MKRRLKMSKKGKFVGLLIFLLALTLTPLSAQTVDPARADLFKLSIIVGAGVITLAVIAGAYGQAKAISSACEGISRNPAAGQHIRGILIFGLVLIETLVIYALLITIIILMVKWGAYS</sequence>
<organism evidence="16 17">
    <name type="scientific">Candidatus Saccharicenans subterraneus</name>
    <dbReference type="NCBI Taxonomy" id="2508984"/>
    <lineage>
        <taxon>Bacteria</taxon>
        <taxon>Candidatus Aminicenantota</taxon>
        <taxon>Candidatus Aminicenantia</taxon>
        <taxon>Candidatus Aminicenantales</taxon>
        <taxon>Candidatus Saccharicenantaceae</taxon>
        <taxon>Candidatus Saccharicenans</taxon>
    </lineage>
</organism>
<feature type="chain" id="PRO_5017701495" description="ATP synthase F(0) sector subunit c" evidence="14">
    <location>
        <begin position="31"/>
        <end position="118"/>
    </location>
</feature>
<keyword evidence="7 13" id="KW-1133">Transmembrane helix</keyword>
<dbReference type="PROSITE" id="PS00605">
    <property type="entry name" value="ATPASE_C"/>
    <property type="match status" value="1"/>
</dbReference>
<evidence type="ECO:0000256" key="14">
    <source>
        <dbReference type="SAM" id="SignalP"/>
    </source>
</evidence>
<evidence type="ECO:0000256" key="13">
    <source>
        <dbReference type="SAM" id="Phobius"/>
    </source>
</evidence>
<gene>
    <name evidence="16" type="ORF">OP8BY_0869</name>
</gene>
<dbReference type="InterPro" id="IPR035921">
    <property type="entry name" value="F/V-ATP_Csub_sf"/>
</dbReference>
<evidence type="ECO:0000256" key="7">
    <source>
        <dbReference type="ARBA" id="ARBA00022989"/>
    </source>
</evidence>
<feature type="signal peptide" evidence="14">
    <location>
        <begin position="1"/>
        <end position="30"/>
    </location>
</feature>
<dbReference type="PRINTS" id="PR00124">
    <property type="entry name" value="ATPASEC"/>
</dbReference>
<keyword evidence="6" id="KW-0375">Hydrogen ion transport</keyword>
<dbReference type="GO" id="GO:0008289">
    <property type="term" value="F:lipid binding"/>
    <property type="evidence" value="ECO:0007669"/>
    <property type="project" value="UniProtKB-KW"/>
</dbReference>
<dbReference type="InterPro" id="IPR002379">
    <property type="entry name" value="ATPase_proteolipid_c-like_dom"/>
</dbReference>
<keyword evidence="5 13" id="KW-0812">Transmembrane</keyword>
<keyword evidence="9" id="KW-0446">Lipid-binding</keyword>
<proteinExistence type="inferred from homology"/>